<dbReference type="RefSeq" id="WP_345457203.1">
    <property type="nucleotide sequence ID" value="NZ_BAABHF010000009.1"/>
</dbReference>
<name>A0ABP8P9L5_9ACTN</name>
<feature type="compositionally biased region" description="Basic and acidic residues" evidence="1">
    <location>
        <begin position="41"/>
        <end position="60"/>
    </location>
</feature>
<dbReference type="EMBL" id="BAABHF010000009">
    <property type="protein sequence ID" value="GAA4484112.1"/>
    <property type="molecule type" value="Genomic_DNA"/>
</dbReference>
<evidence type="ECO:0008006" key="5">
    <source>
        <dbReference type="Google" id="ProtNLM"/>
    </source>
</evidence>
<accession>A0ABP8P9L5</accession>
<reference evidence="4" key="1">
    <citation type="journal article" date="2019" name="Int. J. Syst. Evol. Microbiol.">
        <title>The Global Catalogue of Microorganisms (GCM) 10K type strain sequencing project: providing services to taxonomists for standard genome sequencing and annotation.</title>
        <authorList>
            <consortium name="The Broad Institute Genomics Platform"/>
            <consortium name="The Broad Institute Genome Sequencing Center for Infectious Disease"/>
            <person name="Wu L."/>
            <person name="Ma J."/>
        </authorList>
    </citation>
    <scope>NUCLEOTIDE SEQUENCE [LARGE SCALE GENOMIC DNA]</scope>
    <source>
        <strain evidence="4">JCM 17933</strain>
    </source>
</reference>
<feature type="chain" id="PRO_5047162301" description="Secreted protein" evidence="2">
    <location>
        <begin position="25"/>
        <end position="122"/>
    </location>
</feature>
<proteinExistence type="predicted"/>
<feature type="signal peptide" evidence="2">
    <location>
        <begin position="1"/>
        <end position="24"/>
    </location>
</feature>
<evidence type="ECO:0000256" key="2">
    <source>
        <dbReference type="SAM" id="SignalP"/>
    </source>
</evidence>
<protein>
    <recommendedName>
        <fullName evidence="5">Secreted protein</fullName>
    </recommendedName>
</protein>
<feature type="region of interest" description="Disordered" evidence="1">
    <location>
        <begin position="36"/>
        <end position="67"/>
    </location>
</feature>
<evidence type="ECO:0000313" key="4">
    <source>
        <dbReference type="Proteomes" id="UP001500503"/>
    </source>
</evidence>
<keyword evidence="2" id="KW-0732">Signal</keyword>
<organism evidence="3 4">
    <name type="scientific">Actinoallomurus oryzae</name>
    <dbReference type="NCBI Taxonomy" id="502180"/>
    <lineage>
        <taxon>Bacteria</taxon>
        <taxon>Bacillati</taxon>
        <taxon>Actinomycetota</taxon>
        <taxon>Actinomycetes</taxon>
        <taxon>Streptosporangiales</taxon>
        <taxon>Thermomonosporaceae</taxon>
        <taxon>Actinoallomurus</taxon>
    </lineage>
</organism>
<keyword evidence="4" id="KW-1185">Reference proteome</keyword>
<comment type="caution">
    <text evidence="3">The sequence shown here is derived from an EMBL/GenBank/DDBJ whole genome shotgun (WGS) entry which is preliminary data.</text>
</comment>
<evidence type="ECO:0000313" key="3">
    <source>
        <dbReference type="EMBL" id="GAA4484112.1"/>
    </source>
</evidence>
<evidence type="ECO:0000256" key="1">
    <source>
        <dbReference type="SAM" id="MobiDB-lite"/>
    </source>
</evidence>
<gene>
    <name evidence="3" type="ORF">GCM10023191_006760</name>
</gene>
<dbReference type="Proteomes" id="UP001500503">
    <property type="component" value="Unassembled WGS sequence"/>
</dbReference>
<sequence>MRARLGWVAAILLVALAFTGGPEAIDTAPTVAQSKISTGELAEKRDAQMRDEVDSDRQLADRGVPGRPRLLALPPSAQIAVPIPARGATLVLPDAAPSATVEDGPRPHLGTCTPEALQVFRC</sequence>